<dbReference type="PANTHER" id="PTHR11632:SF51">
    <property type="entry name" value="SUCCINATE DEHYDROGENASE [UBIQUINONE] FLAVOPROTEIN SUBUNIT, MITOCHONDRIAL"/>
    <property type="match status" value="1"/>
</dbReference>
<dbReference type="EMBL" id="CP104213">
    <property type="protein sequence ID" value="UWX63908.1"/>
    <property type="molecule type" value="Genomic_DNA"/>
</dbReference>
<keyword evidence="19" id="KW-1185">Reference proteome</keyword>
<dbReference type="InterPro" id="IPR003952">
    <property type="entry name" value="FRD_SDH_FAD_BS"/>
</dbReference>
<dbReference type="RefSeq" id="WP_260560187.1">
    <property type="nucleotide sequence ID" value="NZ_BAABEC010000190.1"/>
</dbReference>
<keyword evidence="15" id="KW-0816">Tricarboxylic acid cycle</keyword>
<comment type="catalytic activity">
    <reaction evidence="13 15">
        <text>a quinone + succinate = fumarate + a quinol</text>
        <dbReference type="Rhea" id="RHEA:40523"/>
        <dbReference type="ChEBI" id="CHEBI:24646"/>
        <dbReference type="ChEBI" id="CHEBI:29806"/>
        <dbReference type="ChEBI" id="CHEBI:30031"/>
        <dbReference type="ChEBI" id="CHEBI:132124"/>
        <dbReference type="EC" id="1.3.5.1"/>
    </reaction>
</comment>
<evidence type="ECO:0000256" key="6">
    <source>
        <dbReference type="ARBA" id="ARBA00019965"/>
    </source>
</evidence>
<dbReference type="SUPFAM" id="SSF46977">
    <property type="entry name" value="Succinate dehydrogenase/fumarate reductase flavoprotein C-terminal domain"/>
    <property type="match status" value="1"/>
</dbReference>
<comment type="cofactor">
    <cofactor evidence="1 15">
        <name>FAD</name>
        <dbReference type="ChEBI" id="CHEBI:57692"/>
    </cofactor>
</comment>
<feature type="domain" description="Fumarate reductase/succinate dehydrogenase flavoprotein-like C-terminal" evidence="17">
    <location>
        <begin position="451"/>
        <end position="572"/>
    </location>
</feature>
<dbReference type="Gene3D" id="3.50.50.60">
    <property type="entry name" value="FAD/NAD(P)-binding domain"/>
    <property type="match status" value="1"/>
</dbReference>
<evidence type="ECO:0000256" key="14">
    <source>
        <dbReference type="NCBIfam" id="TIGR01816"/>
    </source>
</evidence>
<evidence type="ECO:0000256" key="2">
    <source>
        <dbReference type="ARBA" id="ARBA00004170"/>
    </source>
</evidence>
<dbReference type="InterPro" id="IPR014006">
    <property type="entry name" value="Succ_Dhase_FrdA_Gneg"/>
</dbReference>
<evidence type="ECO:0000313" key="19">
    <source>
        <dbReference type="Proteomes" id="UP001060261"/>
    </source>
</evidence>
<gene>
    <name evidence="18" type="primary">sdhA</name>
    <name evidence="18" type="ORF">N0D28_14485</name>
</gene>
<dbReference type="InterPro" id="IPR003953">
    <property type="entry name" value="FAD-dep_OxRdtase_2_FAD-bd"/>
</dbReference>
<evidence type="ECO:0000256" key="4">
    <source>
        <dbReference type="ARBA" id="ARBA00008040"/>
    </source>
</evidence>
<dbReference type="InterPro" id="IPR037099">
    <property type="entry name" value="Fum_R/Succ_DH_flav-like_C_sf"/>
</dbReference>
<reference evidence="18" key="1">
    <citation type="submission" date="2022-09" db="EMBL/GenBank/DDBJ databases">
        <title>genome sequence of Deinococcus rubellus.</title>
        <authorList>
            <person name="Srinivasan S."/>
        </authorList>
    </citation>
    <scope>NUCLEOTIDE SEQUENCE</scope>
    <source>
        <strain evidence="18">Ant6</strain>
    </source>
</reference>
<dbReference type="Gene3D" id="3.90.700.10">
    <property type="entry name" value="Succinate dehydrogenase/fumarate reductase flavoprotein, catalytic domain"/>
    <property type="match status" value="1"/>
</dbReference>
<dbReference type="PRINTS" id="PR00411">
    <property type="entry name" value="PNDRDTASEI"/>
</dbReference>
<dbReference type="PIRSF" id="PIRSF000171">
    <property type="entry name" value="SDHA_APRA_LASPO"/>
    <property type="match status" value="1"/>
</dbReference>
<dbReference type="NCBIfam" id="TIGR01812">
    <property type="entry name" value="sdhA_frdA_Gneg"/>
    <property type="match status" value="1"/>
</dbReference>
<dbReference type="Pfam" id="PF02910">
    <property type="entry name" value="Succ_DH_flav_C"/>
    <property type="match status" value="1"/>
</dbReference>
<dbReference type="EC" id="1.3.5.1" evidence="5 15"/>
<keyword evidence="7 15" id="KW-0813">Transport</keyword>
<evidence type="ECO:0000256" key="9">
    <source>
        <dbReference type="ARBA" id="ARBA00022827"/>
    </source>
</evidence>
<accession>A0ABY5YJE2</accession>
<feature type="domain" description="FAD-dependent oxidoreductase 2 FAD-binding" evidence="16">
    <location>
        <begin position="6"/>
        <end position="397"/>
    </location>
</feature>
<keyword evidence="10 15" id="KW-0249">Electron transport</keyword>
<protein>
    <recommendedName>
        <fullName evidence="6 14">Succinate dehydrogenase flavoprotein subunit</fullName>
        <ecNumber evidence="5 15">1.3.5.1</ecNumber>
    </recommendedName>
</protein>
<evidence type="ECO:0000256" key="7">
    <source>
        <dbReference type="ARBA" id="ARBA00022448"/>
    </source>
</evidence>
<dbReference type="InterPro" id="IPR011281">
    <property type="entry name" value="Succ_DH_flav_su_fwd"/>
</dbReference>
<evidence type="ECO:0000256" key="8">
    <source>
        <dbReference type="ARBA" id="ARBA00022630"/>
    </source>
</evidence>
<evidence type="ECO:0000313" key="18">
    <source>
        <dbReference type="EMBL" id="UWX63908.1"/>
    </source>
</evidence>
<dbReference type="InterPro" id="IPR027477">
    <property type="entry name" value="Succ_DH/fumarate_Rdtase_cat_sf"/>
</dbReference>
<name>A0ABY5YJE2_9DEIO</name>
<dbReference type="PROSITE" id="PS00504">
    <property type="entry name" value="FRD_SDH_FAD_BINDING"/>
    <property type="match status" value="1"/>
</dbReference>
<evidence type="ECO:0000256" key="3">
    <source>
        <dbReference type="ARBA" id="ARBA00004894"/>
    </source>
</evidence>
<dbReference type="Proteomes" id="UP001060261">
    <property type="component" value="Chromosome"/>
</dbReference>
<comment type="similarity">
    <text evidence="4 15">Belongs to the FAD-dependent oxidoreductase 2 family. FRD/SDH subfamily.</text>
</comment>
<dbReference type="Pfam" id="PF00890">
    <property type="entry name" value="FAD_binding_2"/>
    <property type="match status" value="1"/>
</dbReference>
<evidence type="ECO:0000256" key="12">
    <source>
        <dbReference type="ARBA" id="ARBA00023136"/>
    </source>
</evidence>
<comment type="subcellular location">
    <subcellularLocation>
        <location evidence="2">Membrane</location>
        <topology evidence="2">Peripheral membrane protein</topology>
    </subcellularLocation>
</comment>
<evidence type="ECO:0000259" key="17">
    <source>
        <dbReference type="Pfam" id="PF02910"/>
    </source>
</evidence>
<organism evidence="18 19">
    <name type="scientific">Deinococcus rubellus</name>
    <dbReference type="NCBI Taxonomy" id="1889240"/>
    <lineage>
        <taxon>Bacteria</taxon>
        <taxon>Thermotogati</taxon>
        <taxon>Deinococcota</taxon>
        <taxon>Deinococci</taxon>
        <taxon>Deinococcales</taxon>
        <taxon>Deinococcaceae</taxon>
        <taxon>Deinococcus</taxon>
    </lineage>
</organism>
<evidence type="ECO:0000256" key="5">
    <source>
        <dbReference type="ARBA" id="ARBA00012792"/>
    </source>
</evidence>
<evidence type="ECO:0000259" key="16">
    <source>
        <dbReference type="Pfam" id="PF00890"/>
    </source>
</evidence>
<keyword evidence="8 15" id="KW-0285">Flavoprotein</keyword>
<dbReference type="Gene3D" id="4.10.80.40">
    <property type="entry name" value="succinate dehydrogenase protein domain"/>
    <property type="match status" value="1"/>
</dbReference>
<sequence length="600" mass="66574">MHHRYDVLVVGAGGAGLMAALYAAKGNVSVACISKLYPTRSHTGAAQGGVGAALGNIQEDHWEWHMYDTIKGGDYLTDQDAAEIFAKDVIEAVYELEHMGLPFSRTEEGKIAQRKFGGHTRDFGKAAVERSCYAKDRTGHMILQTLYQQNVKEGTMFFNEFHVLDLIIENGRCSGVVAYELSTGEIHTFHAKAVILAAGGYGRIFKITSNALTLTGDLMSIYYRKGLPLEDMEFYQFHPTGLTKLGILVTEGIRGEGGILRNKDGERFMERYAPTLKDLAPRDIVSRSIYTEIREGRGVGPDKDAVNIDLTHLPRDVIENKLSEITDLSRTYLGLDPVKDLVPIQPTAHYAMGGIPTTIDGECIADDSGSLIEGLYAAGEQACVSLHGANRLGTNSLGDLIVFGRRSGINAAKYARHVELAEMPENPEVESRALIENLKNADGSENAARIRKELQETMMNNVGIFRNGPDMEKQVEILRELRARYQHVNVQDPSQRFNSELIEALELGFMLDCAEAMTHSALNRTESRGAHDREDFHTRDDVNWLKHSMAYKDFARPGNVRIGYKPVVFKDSGDGEYESLTTYTPAEAAEFKFPPKPRTF</sequence>
<evidence type="ECO:0000256" key="11">
    <source>
        <dbReference type="ARBA" id="ARBA00023002"/>
    </source>
</evidence>
<evidence type="ECO:0000256" key="1">
    <source>
        <dbReference type="ARBA" id="ARBA00001974"/>
    </source>
</evidence>
<dbReference type="PANTHER" id="PTHR11632">
    <property type="entry name" value="SUCCINATE DEHYDROGENASE 2 FLAVOPROTEIN SUBUNIT"/>
    <property type="match status" value="1"/>
</dbReference>
<keyword evidence="11 15" id="KW-0560">Oxidoreductase</keyword>
<comment type="pathway">
    <text evidence="3 15">Carbohydrate metabolism; tricarboxylic acid cycle; fumarate from succinate (bacterial route): step 1/1.</text>
</comment>
<dbReference type="NCBIfam" id="TIGR01816">
    <property type="entry name" value="sdhA_forward"/>
    <property type="match status" value="1"/>
</dbReference>
<proteinExistence type="inferred from homology"/>
<evidence type="ECO:0000256" key="13">
    <source>
        <dbReference type="ARBA" id="ARBA00049220"/>
    </source>
</evidence>
<dbReference type="InterPro" id="IPR015939">
    <property type="entry name" value="Fum_Rdtase/Succ_DH_flav-like_C"/>
</dbReference>
<dbReference type="Gene3D" id="1.20.58.100">
    <property type="entry name" value="Fumarate reductase/succinate dehydrogenase flavoprotein-like, C-terminal domain"/>
    <property type="match status" value="1"/>
</dbReference>
<dbReference type="InterPro" id="IPR036188">
    <property type="entry name" value="FAD/NAD-bd_sf"/>
</dbReference>
<dbReference type="SUPFAM" id="SSF51905">
    <property type="entry name" value="FAD/NAD(P)-binding domain"/>
    <property type="match status" value="1"/>
</dbReference>
<dbReference type="InterPro" id="IPR030664">
    <property type="entry name" value="SdhA/FrdA/AprA"/>
</dbReference>
<dbReference type="SUPFAM" id="SSF56425">
    <property type="entry name" value="Succinate dehydrogenase/fumarate reductase flavoprotein, catalytic domain"/>
    <property type="match status" value="1"/>
</dbReference>
<evidence type="ECO:0000256" key="15">
    <source>
        <dbReference type="RuleBase" id="RU362051"/>
    </source>
</evidence>
<keyword evidence="12 15" id="KW-0472">Membrane</keyword>
<keyword evidence="9 15" id="KW-0274">FAD</keyword>
<evidence type="ECO:0000256" key="10">
    <source>
        <dbReference type="ARBA" id="ARBA00022982"/>
    </source>
</evidence>